<organism evidence="2 3">
    <name type="scientific">Cryptolaemus montrouzieri</name>
    <dbReference type="NCBI Taxonomy" id="559131"/>
    <lineage>
        <taxon>Eukaryota</taxon>
        <taxon>Metazoa</taxon>
        <taxon>Ecdysozoa</taxon>
        <taxon>Arthropoda</taxon>
        <taxon>Hexapoda</taxon>
        <taxon>Insecta</taxon>
        <taxon>Pterygota</taxon>
        <taxon>Neoptera</taxon>
        <taxon>Endopterygota</taxon>
        <taxon>Coleoptera</taxon>
        <taxon>Polyphaga</taxon>
        <taxon>Cucujiformia</taxon>
        <taxon>Coccinelloidea</taxon>
        <taxon>Coccinellidae</taxon>
        <taxon>Scymninae</taxon>
        <taxon>Scymnini</taxon>
        <taxon>Cryptolaemus</taxon>
    </lineage>
</organism>
<proteinExistence type="predicted"/>
<sequence>MEEEEVKESNVNHVDMNANINEPTGTNKTERKGNELEKVRRVFEDRDVKSGDYGILRLGSYQLNKNRPIKIILGNWSGVYEVTKKKEEILNGIPALNIFRDQTLKQRTYYKNIQSELRELIVSGDDMKTIRRK</sequence>
<gene>
    <name evidence="2" type="ORF">HHI36_018158</name>
</gene>
<protein>
    <submittedName>
        <fullName evidence="2">Uncharacterized protein</fullName>
    </submittedName>
</protein>
<name>A0ABD2NZJ3_9CUCU</name>
<dbReference type="Proteomes" id="UP001516400">
    <property type="component" value="Unassembled WGS sequence"/>
</dbReference>
<comment type="caution">
    <text evidence="2">The sequence shown here is derived from an EMBL/GenBank/DDBJ whole genome shotgun (WGS) entry which is preliminary data.</text>
</comment>
<evidence type="ECO:0000313" key="2">
    <source>
        <dbReference type="EMBL" id="KAL3283988.1"/>
    </source>
</evidence>
<feature type="compositionally biased region" description="Polar residues" evidence="1">
    <location>
        <begin position="18"/>
        <end position="27"/>
    </location>
</feature>
<keyword evidence="3" id="KW-1185">Reference proteome</keyword>
<feature type="region of interest" description="Disordered" evidence="1">
    <location>
        <begin position="1"/>
        <end position="34"/>
    </location>
</feature>
<dbReference type="AlphaFoldDB" id="A0ABD2NZJ3"/>
<accession>A0ABD2NZJ3</accession>
<evidence type="ECO:0000313" key="3">
    <source>
        <dbReference type="Proteomes" id="UP001516400"/>
    </source>
</evidence>
<reference evidence="2 3" key="1">
    <citation type="journal article" date="2021" name="BMC Biol.">
        <title>Horizontally acquired antibacterial genes associated with adaptive radiation of ladybird beetles.</title>
        <authorList>
            <person name="Li H.S."/>
            <person name="Tang X.F."/>
            <person name="Huang Y.H."/>
            <person name="Xu Z.Y."/>
            <person name="Chen M.L."/>
            <person name="Du X.Y."/>
            <person name="Qiu B.Y."/>
            <person name="Chen P.T."/>
            <person name="Zhang W."/>
            <person name="Slipinski A."/>
            <person name="Escalona H.E."/>
            <person name="Waterhouse R.M."/>
            <person name="Zwick A."/>
            <person name="Pang H."/>
        </authorList>
    </citation>
    <scope>NUCLEOTIDE SEQUENCE [LARGE SCALE GENOMIC DNA]</scope>
    <source>
        <strain evidence="2">SYSU2018</strain>
    </source>
</reference>
<dbReference type="EMBL" id="JABFTP020000165">
    <property type="protein sequence ID" value="KAL3283988.1"/>
    <property type="molecule type" value="Genomic_DNA"/>
</dbReference>
<evidence type="ECO:0000256" key="1">
    <source>
        <dbReference type="SAM" id="MobiDB-lite"/>
    </source>
</evidence>